<protein>
    <submittedName>
        <fullName evidence="2">Uncharacterized protein</fullName>
    </submittedName>
</protein>
<reference evidence="2" key="1">
    <citation type="submission" date="2022-11" db="EMBL/GenBank/DDBJ databases">
        <title>Chromosome-level genome of Pogonophryne albipinna.</title>
        <authorList>
            <person name="Jo E."/>
        </authorList>
    </citation>
    <scope>NUCLEOTIDE SEQUENCE</scope>
    <source>
        <strain evidence="2">SGF0006</strain>
        <tissue evidence="2">Muscle</tissue>
    </source>
</reference>
<feature type="compositionally biased region" description="Polar residues" evidence="1">
    <location>
        <begin position="114"/>
        <end position="124"/>
    </location>
</feature>
<gene>
    <name evidence="2" type="ORF">JOQ06_010735</name>
</gene>
<comment type="caution">
    <text evidence="2">The sequence shown here is derived from an EMBL/GenBank/DDBJ whole genome shotgun (WGS) entry which is preliminary data.</text>
</comment>
<dbReference type="Proteomes" id="UP001219934">
    <property type="component" value="Unassembled WGS sequence"/>
</dbReference>
<accession>A0AAD6AUJ5</accession>
<feature type="compositionally biased region" description="Polar residues" evidence="1">
    <location>
        <begin position="77"/>
        <end position="94"/>
    </location>
</feature>
<evidence type="ECO:0000256" key="1">
    <source>
        <dbReference type="SAM" id="MobiDB-lite"/>
    </source>
</evidence>
<keyword evidence="3" id="KW-1185">Reference proteome</keyword>
<evidence type="ECO:0000313" key="2">
    <source>
        <dbReference type="EMBL" id="KAJ4932311.1"/>
    </source>
</evidence>
<evidence type="ECO:0000313" key="3">
    <source>
        <dbReference type="Proteomes" id="UP001219934"/>
    </source>
</evidence>
<feature type="region of interest" description="Disordered" evidence="1">
    <location>
        <begin position="73"/>
        <end position="94"/>
    </location>
</feature>
<dbReference type="AlphaFoldDB" id="A0AAD6AUJ5"/>
<organism evidence="2 3">
    <name type="scientific">Pogonophryne albipinna</name>
    <dbReference type="NCBI Taxonomy" id="1090488"/>
    <lineage>
        <taxon>Eukaryota</taxon>
        <taxon>Metazoa</taxon>
        <taxon>Chordata</taxon>
        <taxon>Craniata</taxon>
        <taxon>Vertebrata</taxon>
        <taxon>Euteleostomi</taxon>
        <taxon>Actinopterygii</taxon>
        <taxon>Neopterygii</taxon>
        <taxon>Teleostei</taxon>
        <taxon>Neoteleostei</taxon>
        <taxon>Acanthomorphata</taxon>
        <taxon>Eupercaria</taxon>
        <taxon>Perciformes</taxon>
        <taxon>Notothenioidei</taxon>
        <taxon>Pogonophryne</taxon>
    </lineage>
</organism>
<name>A0AAD6AUJ5_9TELE</name>
<proteinExistence type="predicted"/>
<dbReference type="EMBL" id="JAPTMU010000014">
    <property type="protein sequence ID" value="KAJ4932311.1"/>
    <property type="molecule type" value="Genomic_DNA"/>
</dbReference>
<feature type="region of interest" description="Disordered" evidence="1">
    <location>
        <begin position="114"/>
        <end position="141"/>
    </location>
</feature>
<sequence>MWFLYVICPVNNISCPCMFHSLPPTGFGPRLVVNPDDLDLLPETVARGQERPLKVTLLSGHRGLDADMGSLAPPAVHQNQETQTKTDITSAETSPVMSACSQTTEKFKAASAKTQLWPASSSRHSGFRATPDDTHSSDLPPTQPQILKALIRPSKESLVTRGDSTSPQNYHRTILAIHEAIKWDALPLDLKAAKDGVPVEALYLATSASLLVPQPSVAVLRQPKHPREESLAK</sequence>